<sequence>MTKLNIEKTSNKESFKNGFFNHYVYPAFRFTELSLFGYARDALFNQEELIKKILTPIALEDKQGIALARVGPWLPLGQTRYIAVIVPKSIKDLDELLKDLETQPDGRSVLNSFSEMIGQTLSNNTGHFARHERQKLLNFTGNVPLFYPIIQKNFKEALHEWSKKEDSFVLLDAIKLLMRQTTSEAMIGKDQKLTEEENTNVNLGFKWIKQKLLFPYSISTALNFNYQKNVYKNASSKFIEKHMADLKRGLEQPKTNVLADIIREDEAIKNATSINLEAQIHETTDRAMLITGAMDGVYINLVGILLQLIKHPDVIKKLRYELDQSCEIDESDYKTLKESDLKNHEFKPTYLDQVIKEGLRYISSAPIIPRYTSIGVNKGNIKLPPYTTILINIEGLHHDKKFWGDDADTFNPDRWSRERIKEVKQFKDEHFLPFSTGPRPCPGIKVGILSLRTFISELILNYDLIASPNQAEPIVDPTSALVVDIGPGFKVSLEKRISPVNEIVTSYSM</sequence>
<reference evidence="3 4" key="1">
    <citation type="submission" date="2018-06" db="EMBL/GenBank/DDBJ databases">
        <authorList>
            <consortium name="Pathogen Informatics"/>
            <person name="Doyle S."/>
        </authorList>
    </citation>
    <scope>NUCLEOTIDE SEQUENCE [LARGE SCALE GENOMIC DNA]</scope>
    <source>
        <strain evidence="3 4">NCTC13316</strain>
    </source>
</reference>
<dbReference type="InterPro" id="IPR001128">
    <property type="entry name" value="Cyt_P450"/>
</dbReference>
<keyword evidence="3" id="KW-0560">Oxidoreductase</keyword>
<accession>A0A378KC70</accession>
<dbReference type="Gene3D" id="1.10.630.10">
    <property type="entry name" value="Cytochrome P450"/>
    <property type="match status" value="1"/>
</dbReference>
<dbReference type="Proteomes" id="UP000254794">
    <property type="component" value="Unassembled WGS sequence"/>
</dbReference>
<keyword evidence="4" id="KW-1185">Reference proteome</keyword>
<dbReference type="InterPro" id="IPR036396">
    <property type="entry name" value="Cyt_P450_sf"/>
</dbReference>
<dbReference type="EC" id="1.14.14.1" evidence="3"/>
<keyword evidence="3" id="KW-0503">Monooxygenase</keyword>
<dbReference type="EMBL" id="UGOD01000002">
    <property type="protein sequence ID" value="STX81215.1"/>
    <property type="molecule type" value="Genomic_DNA"/>
</dbReference>
<comment type="similarity">
    <text evidence="1">Belongs to the cytochrome P450 family.</text>
</comment>
<organism evidence="3 4">
    <name type="scientific">Legionella busanensis</name>
    <dbReference type="NCBI Taxonomy" id="190655"/>
    <lineage>
        <taxon>Bacteria</taxon>
        <taxon>Pseudomonadati</taxon>
        <taxon>Pseudomonadota</taxon>
        <taxon>Gammaproteobacteria</taxon>
        <taxon>Legionellales</taxon>
        <taxon>Legionellaceae</taxon>
        <taxon>Legionella</taxon>
    </lineage>
</organism>
<protein>
    <submittedName>
        <fullName evidence="3">Putative unspecific monooxygenase</fullName>
        <ecNumber evidence="3">1.14.14.1</ecNumber>
    </submittedName>
</protein>
<proteinExistence type="inferred from homology"/>
<dbReference type="Pfam" id="PF00067">
    <property type="entry name" value="p450"/>
    <property type="match status" value="1"/>
</dbReference>
<dbReference type="GO" id="GO:0020037">
    <property type="term" value="F:heme binding"/>
    <property type="evidence" value="ECO:0007669"/>
    <property type="project" value="InterPro"/>
</dbReference>
<evidence type="ECO:0000256" key="1">
    <source>
        <dbReference type="ARBA" id="ARBA00010617"/>
    </source>
</evidence>
<dbReference type="AlphaFoldDB" id="A0A378KC70"/>
<dbReference type="SUPFAM" id="SSF48264">
    <property type="entry name" value="Cytochrome P450"/>
    <property type="match status" value="1"/>
</dbReference>
<feature type="binding site" description="axial binding residue" evidence="2">
    <location>
        <position position="441"/>
    </location>
    <ligand>
        <name>heme</name>
        <dbReference type="ChEBI" id="CHEBI:30413"/>
    </ligand>
    <ligandPart>
        <name>Fe</name>
        <dbReference type="ChEBI" id="CHEBI:18248"/>
    </ligandPart>
</feature>
<dbReference type="CDD" id="cd00302">
    <property type="entry name" value="cytochrome_P450"/>
    <property type="match status" value="1"/>
</dbReference>
<name>A0A378KC70_9GAMM</name>
<evidence type="ECO:0000313" key="4">
    <source>
        <dbReference type="Proteomes" id="UP000254794"/>
    </source>
</evidence>
<dbReference type="RefSeq" id="WP_115332630.1">
    <property type="nucleotide sequence ID" value="NZ_CAAAHP010000005.1"/>
</dbReference>
<comment type="cofactor">
    <cofactor evidence="2">
        <name>heme</name>
        <dbReference type="ChEBI" id="CHEBI:30413"/>
    </cofactor>
</comment>
<dbReference type="InterPro" id="IPR050121">
    <property type="entry name" value="Cytochrome_P450_monoxygenase"/>
</dbReference>
<gene>
    <name evidence="3" type="ORF">NCTC13316_03082</name>
</gene>
<dbReference type="GO" id="GO:0016712">
    <property type="term" value="F:oxidoreductase activity, acting on paired donors, with incorporation or reduction of molecular oxygen, reduced flavin or flavoprotein as one donor, and incorporation of one atom of oxygen"/>
    <property type="evidence" value="ECO:0007669"/>
    <property type="project" value="UniProtKB-EC"/>
</dbReference>
<keyword evidence="2" id="KW-0408">Iron</keyword>
<keyword evidence="2" id="KW-0479">Metal-binding</keyword>
<evidence type="ECO:0000313" key="3">
    <source>
        <dbReference type="EMBL" id="STX81215.1"/>
    </source>
</evidence>
<dbReference type="PANTHER" id="PTHR24305:SF166">
    <property type="entry name" value="CYTOCHROME P450 12A4, MITOCHONDRIAL-RELATED"/>
    <property type="match status" value="1"/>
</dbReference>
<dbReference type="OrthoDB" id="5632161at2"/>
<dbReference type="GO" id="GO:0005506">
    <property type="term" value="F:iron ion binding"/>
    <property type="evidence" value="ECO:0007669"/>
    <property type="project" value="InterPro"/>
</dbReference>
<dbReference type="PANTHER" id="PTHR24305">
    <property type="entry name" value="CYTOCHROME P450"/>
    <property type="match status" value="1"/>
</dbReference>
<dbReference type="InterPro" id="IPR002401">
    <property type="entry name" value="Cyt_P450_E_grp-I"/>
</dbReference>
<keyword evidence="2" id="KW-0349">Heme</keyword>
<dbReference type="PRINTS" id="PR00385">
    <property type="entry name" value="P450"/>
</dbReference>
<dbReference type="PRINTS" id="PR00463">
    <property type="entry name" value="EP450I"/>
</dbReference>
<evidence type="ECO:0000256" key="2">
    <source>
        <dbReference type="PIRSR" id="PIRSR602401-1"/>
    </source>
</evidence>